<proteinExistence type="inferred from homology"/>
<gene>
    <name evidence="9" type="ORF">F751_6061</name>
</gene>
<dbReference type="GO" id="GO:0034975">
    <property type="term" value="P:protein folding in endoplasmic reticulum"/>
    <property type="evidence" value="ECO:0007669"/>
    <property type="project" value="TreeGrafter"/>
</dbReference>
<feature type="transmembrane region" description="Helical" evidence="8">
    <location>
        <begin position="64"/>
        <end position="82"/>
    </location>
</feature>
<dbReference type="PANTHER" id="PTHR20994">
    <property type="entry name" value="ER MEMBRANE PROTEIN COMPLEX SUBUNIT 6"/>
    <property type="match status" value="1"/>
</dbReference>
<keyword evidence="4 8" id="KW-0812">Transmembrane</keyword>
<dbReference type="PANTHER" id="PTHR20994:SF0">
    <property type="entry name" value="ER MEMBRANE PROTEIN COMPLEX SUBUNIT 6"/>
    <property type="match status" value="1"/>
</dbReference>
<evidence type="ECO:0000256" key="4">
    <source>
        <dbReference type="ARBA" id="ARBA00022692"/>
    </source>
</evidence>
<dbReference type="Proteomes" id="UP000028924">
    <property type="component" value="Unassembled WGS sequence"/>
</dbReference>
<evidence type="ECO:0000256" key="5">
    <source>
        <dbReference type="ARBA" id="ARBA00022824"/>
    </source>
</evidence>
<keyword evidence="5" id="KW-0256">Endoplasmic reticulum</keyword>
<dbReference type="AlphaFoldDB" id="A0A087SP26"/>
<dbReference type="KEGG" id="apro:F751_6061"/>
<feature type="transmembrane region" description="Helical" evidence="8">
    <location>
        <begin position="94"/>
        <end position="116"/>
    </location>
</feature>
<dbReference type="GO" id="GO:0000045">
    <property type="term" value="P:autophagosome assembly"/>
    <property type="evidence" value="ECO:0007669"/>
    <property type="project" value="TreeGrafter"/>
</dbReference>
<dbReference type="OrthoDB" id="16510at2759"/>
<evidence type="ECO:0000256" key="1">
    <source>
        <dbReference type="ARBA" id="ARBA00004477"/>
    </source>
</evidence>
<dbReference type="InterPro" id="IPR008504">
    <property type="entry name" value="Emc6"/>
</dbReference>
<evidence type="ECO:0000256" key="3">
    <source>
        <dbReference type="ARBA" id="ARBA00020827"/>
    </source>
</evidence>
<keyword evidence="6 8" id="KW-1133">Transmembrane helix</keyword>
<dbReference type="InterPro" id="IPR029008">
    <property type="entry name" value="EMC6-like"/>
</dbReference>
<keyword evidence="10" id="KW-1185">Reference proteome</keyword>
<dbReference type="GO" id="GO:0072546">
    <property type="term" value="C:EMC complex"/>
    <property type="evidence" value="ECO:0007669"/>
    <property type="project" value="InterPro"/>
</dbReference>
<comment type="subcellular location">
    <subcellularLocation>
        <location evidence="1">Endoplasmic reticulum membrane</location>
        <topology evidence="1">Multi-pass membrane protein</topology>
    </subcellularLocation>
</comment>
<protein>
    <recommendedName>
        <fullName evidence="3">ER membrane protein complex subunit 6</fullName>
    </recommendedName>
</protein>
<keyword evidence="7 8" id="KW-0472">Membrane</keyword>
<dbReference type="Pfam" id="PF07019">
    <property type="entry name" value="EMC6"/>
    <property type="match status" value="1"/>
</dbReference>
<sequence>MQAGPVAPSALLSNLISDKPLGELAYVPLNIKNNLDVLAFNRIWVSLLTGVLTGCSGLTGFRGFGVYLLGHLLLSILLLVKTKNAPSKYFASSLTLLTSNVFAQTELLTFVLFWTLTNNIVFLF</sequence>
<evidence type="ECO:0000313" key="10">
    <source>
        <dbReference type="Proteomes" id="UP000028924"/>
    </source>
</evidence>
<dbReference type="eggNOG" id="KOG4455">
    <property type="taxonomic scope" value="Eukaryota"/>
</dbReference>
<evidence type="ECO:0000256" key="6">
    <source>
        <dbReference type="ARBA" id="ARBA00022989"/>
    </source>
</evidence>
<evidence type="ECO:0000313" key="9">
    <source>
        <dbReference type="EMBL" id="KFM27480.1"/>
    </source>
</evidence>
<evidence type="ECO:0000256" key="8">
    <source>
        <dbReference type="SAM" id="Phobius"/>
    </source>
</evidence>
<name>A0A087SP26_AUXPR</name>
<organism evidence="9 10">
    <name type="scientific">Auxenochlorella protothecoides</name>
    <name type="common">Green microalga</name>
    <name type="synonym">Chlorella protothecoides</name>
    <dbReference type="NCBI Taxonomy" id="3075"/>
    <lineage>
        <taxon>Eukaryota</taxon>
        <taxon>Viridiplantae</taxon>
        <taxon>Chlorophyta</taxon>
        <taxon>core chlorophytes</taxon>
        <taxon>Trebouxiophyceae</taxon>
        <taxon>Chlorellales</taxon>
        <taxon>Chlorellaceae</taxon>
        <taxon>Auxenochlorella</taxon>
    </lineage>
</organism>
<comment type="similarity">
    <text evidence="2">Belongs to the EMC6 family.</text>
</comment>
<reference evidence="9 10" key="1">
    <citation type="journal article" date="2014" name="BMC Genomics">
        <title>Oil accumulation mechanisms of the oleaginous microalga Chlorella protothecoides revealed through its genome, transcriptomes, and proteomes.</title>
        <authorList>
            <person name="Gao C."/>
            <person name="Wang Y."/>
            <person name="Shen Y."/>
            <person name="Yan D."/>
            <person name="He X."/>
            <person name="Dai J."/>
            <person name="Wu Q."/>
        </authorList>
    </citation>
    <scope>NUCLEOTIDE SEQUENCE [LARGE SCALE GENOMIC DNA]</scope>
    <source>
        <strain evidence="9 10">0710</strain>
    </source>
</reference>
<accession>A0A087SP26</accession>
<evidence type="ECO:0000256" key="2">
    <source>
        <dbReference type="ARBA" id="ARBA00009436"/>
    </source>
</evidence>
<dbReference type="RefSeq" id="XP_011400457.1">
    <property type="nucleotide sequence ID" value="XM_011402155.1"/>
</dbReference>
<evidence type="ECO:0000256" key="7">
    <source>
        <dbReference type="ARBA" id="ARBA00023136"/>
    </source>
</evidence>
<dbReference type="GeneID" id="23617452"/>
<dbReference type="EMBL" id="KL662147">
    <property type="protein sequence ID" value="KFM27480.1"/>
    <property type="molecule type" value="Genomic_DNA"/>
</dbReference>
<dbReference type="STRING" id="3075.A0A087SP26"/>